<dbReference type="InterPro" id="IPR000906">
    <property type="entry name" value="ZU5_dom"/>
</dbReference>
<gene>
    <name evidence="3" type="ORF">Mterra_02516</name>
</gene>
<dbReference type="Gene3D" id="2.60.220.30">
    <property type="match status" value="1"/>
</dbReference>
<protein>
    <submittedName>
        <fullName evidence="3">ZU5 domain protein</fullName>
    </submittedName>
</protein>
<name>A0A399EKB1_9DEIN</name>
<dbReference type="EMBL" id="QXDL01000108">
    <property type="protein sequence ID" value="RIH82812.1"/>
    <property type="molecule type" value="Genomic_DNA"/>
</dbReference>
<proteinExistence type="predicted"/>
<comment type="caution">
    <text evidence="3">The sequence shown here is derived from an EMBL/GenBank/DDBJ whole genome shotgun (WGS) entry which is preliminary data.</text>
</comment>
<keyword evidence="4" id="KW-1185">Reference proteome</keyword>
<dbReference type="OrthoDB" id="34007at2"/>
<organism evidence="3 4">
    <name type="scientific">Calidithermus terrae</name>
    <dbReference type="NCBI Taxonomy" id="1408545"/>
    <lineage>
        <taxon>Bacteria</taxon>
        <taxon>Thermotogati</taxon>
        <taxon>Deinococcota</taxon>
        <taxon>Deinococci</taxon>
        <taxon>Thermales</taxon>
        <taxon>Thermaceae</taxon>
        <taxon>Calidithermus</taxon>
    </lineage>
</organism>
<reference evidence="3 4" key="1">
    <citation type="submission" date="2018-08" db="EMBL/GenBank/DDBJ databases">
        <title>Meiothermus terrae DSM 26712 genome sequencing project.</title>
        <authorList>
            <person name="Da Costa M.S."/>
            <person name="Albuquerque L."/>
            <person name="Raposo P."/>
            <person name="Froufe H.J.C."/>
            <person name="Barroso C.S."/>
            <person name="Egas C."/>
        </authorList>
    </citation>
    <scope>NUCLEOTIDE SEQUENCE [LARGE SCALE GENOMIC DNA]</scope>
    <source>
        <strain evidence="3 4">DSM 26712</strain>
    </source>
</reference>
<dbReference type="PROSITE" id="PS51257">
    <property type="entry name" value="PROKAR_LIPOPROTEIN"/>
    <property type="match status" value="1"/>
</dbReference>
<evidence type="ECO:0000256" key="1">
    <source>
        <dbReference type="SAM" id="SignalP"/>
    </source>
</evidence>
<dbReference type="RefSeq" id="WP_119315535.1">
    <property type="nucleotide sequence ID" value="NZ_QXDL01000108.1"/>
</dbReference>
<feature type="chain" id="PRO_5017286277" evidence="1">
    <location>
        <begin position="22"/>
        <end position="491"/>
    </location>
</feature>
<dbReference type="PROSITE" id="PS51145">
    <property type="entry name" value="ZU5"/>
    <property type="match status" value="1"/>
</dbReference>
<sequence>MRIRIAIATTLLLLAACTQPAPLKPEPAPTPVGTPVGSPVSTVIGPAGGSLAFPDGGVRLEVPPGALSKEETVSIQEVTNHAPGRSGRAFRLGPEGVKFAKPVRLTFAYADEAVRGSSPELLRVAYQDAEGVWWMYRAVSLDPAARTLTVQTDHFSDWSPVVGLQILPREAKVKVGQSLDLRVVGCYSPELEAGDGIAVPMVPECGYDPAALSARDWSVNGTAGGNAAVGTVSATGGKADGTAVYVAPAKKPGQNPVAVSVEVEEFSPESPRFTLVSQVTVEEGCSNPSGCWSGTVDVVYKGTDSRTGEHETLSDEFLGQYTYEVTGVEHDDPYITLLTARGTGSYSRRHDYAYDRTEQVRCSDMRPNETEVEKAKTAIRDGGESARDDARLSLTPGGEGYVLEFRPHHVAWKGEYESWYFYKGACNPFSDTPEGGITTRSQRAGHFEPDAIEVTGKLEPGRPIQGSKTWTGRMFGFDTKVTVTWNLRYSE</sequence>
<evidence type="ECO:0000259" key="2">
    <source>
        <dbReference type="PROSITE" id="PS51145"/>
    </source>
</evidence>
<feature type="signal peptide" evidence="1">
    <location>
        <begin position="1"/>
        <end position="21"/>
    </location>
</feature>
<dbReference type="Proteomes" id="UP000265715">
    <property type="component" value="Unassembled WGS sequence"/>
</dbReference>
<evidence type="ECO:0000313" key="3">
    <source>
        <dbReference type="EMBL" id="RIH82812.1"/>
    </source>
</evidence>
<feature type="domain" description="ZU5" evidence="2">
    <location>
        <begin position="38"/>
        <end position="164"/>
    </location>
</feature>
<dbReference type="Pfam" id="PF00791">
    <property type="entry name" value="ZU5"/>
    <property type="match status" value="1"/>
</dbReference>
<dbReference type="AlphaFoldDB" id="A0A399EKB1"/>
<keyword evidence="1" id="KW-0732">Signal</keyword>
<accession>A0A399EKB1</accession>
<dbReference type="SMART" id="SM00218">
    <property type="entry name" value="ZU5"/>
    <property type="match status" value="1"/>
</dbReference>
<evidence type="ECO:0000313" key="4">
    <source>
        <dbReference type="Proteomes" id="UP000265715"/>
    </source>
</evidence>